<dbReference type="EMBL" id="GGEC01079087">
    <property type="protein sequence ID" value="MBX59571.1"/>
    <property type="molecule type" value="Transcribed_RNA"/>
</dbReference>
<sequence>MQKQFSMRQNNAEGLNVTATKIYQPFLQISA</sequence>
<evidence type="ECO:0000313" key="1">
    <source>
        <dbReference type="EMBL" id="MBX59571.1"/>
    </source>
</evidence>
<name>A0A2P2PXV7_RHIMU</name>
<proteinExistence type="predicted"/>
<dbReference type="AlphaFoldDB" id="A0A2P2PXV7"/>
<reference evidence="1" key="1">
    <citation type="submission" date="2018-02" db="EMBL/GenBank/DDBJ databases">
        <title>Rhizophora mucronata_Transcriptome.</title>
        <authorList>
            <person name="Meera S.P."/>
            <person name="Sreeshan A."/>
            <person name="Augustine A."/>
        </authorList>
    </citation>
    <scope>NUCLEOTIDE SEQUENCE</scope>
    <source>
        <tissue evidence="1">Leaf</tissue>
    </source>
</reference>
<protein>
    <submittedName>
        <fullName evidence="1">Uncharacterized protein</fullName>
    </submittedName>
</protein>
<organism evidence="1">
    <name type="scientific">Rhizophora mucronata</name>
    <name type="common">Asiatic mangrove</name>
    <dbReference type="NCBI Taxonomy" id="61149"/>
    <lineage>
        <taxon>Eukaryota</taxon>
        <taxon>Viridiplantae</taxon>
        <taxon>Streptophyta</taxon>
        <taxon>Embryophyta</taxon>
        <taxon>Tracheophyta</taxon>
        <taxon>Spermatophyta</taxon>
        <taxon>Magnoliopsida</taxon>
        <taxon>eudicotyledons</taxon>
        <taxon>Gunneridae</taxon>
        <taxon>Pentapetalae</taxon>
        <taxon>rosids</taxon>
        <taxon>fabids</taxon>
        <taxon>Malpighiales</taxon>
        <taxon>Rhizophoraceae</taxon>
        <taxon>Rhizophora</taxon>
    </lineage>
</organism>
<accession>A0A2P2PXV7</accession>